<sequence length="169" mass="18378">MTDFLEMAGYEVVWIREVAAPAHVSTRTIHEASVRRYEMIAAALQHWMKESVKEPPEATEPAPGRPVGEGIMRPFRHIFAPWQHYPRLLVSVDIACRGQGVSEALHHVAVGLLGQFREGNVAITSLSGGLGSGQHRSRGLYLAGVVDAPSLERVGQGASVRGRPGPSWP</sequence>
<keyword evidence="2" id="KW-1185">Reference proteome</keyword>
<dbReference type="RefSeq" id="WP_378287516.1">
    <property type="nucleotide sequence ID" value="NZ_JBHSON010000072.1"/>
</dbReference>
<protein>
    <submittedName>
        <fullName evidence="1">Uncharacterized protein</fullName>
    </submittedName>
</protein>
<name>A0ABW1AA70_9ACTN</name>
<organism evidence="1 2">
    <name type="scientific">Actinomadura rugatobispora</name>
    <dbReference type="NCBI Taxonomy" id="1994"/>
    <lineage>
        <taxon>Bacteria</taxon>
        <taxon>Bacillati</taxon>
        <taxon>Actinomycetota</taxon>
        <taxon>Actinomycetes</taxon>
        <taxon>Streptosporangiales</taxon>
        <taxon>Thermomonosporaceae</taxon>
        <taxon>Actinomadura</taxon>
    </lineage>
</organism>
<reference evidence="2" key="1">
    <citation type="journal article" date="2019" name="Int. J. Syst. Evol. Microbiol.">
        <title>The Global Catalogue of Microorganisms (GCM) 10K type strain sequencing project: providing services to taxonomists for standard genome sequencing and annotation.</title>
        <authorList>
            <consortium name="The Broad Institute Genomics Platform"/>
            <consortium name="The Broad Institute Genome Sequencing Center for Infectious Disease"/>
            <person name="Wu L."/>
            <person name="Ma J."/>
        </authorList>
    </citation>
    <scope>NUCLEOTIDE SEQUENCE [LARGE SCALE GENOMIC DNA]</scope>
    <source>
        <strain evidence="2">KCTC 42087</strain>
    </source>
</reference>
<accession>A0ABW1AA70</accession>
<proteinExistence type="predicted"/>
<evidence type="ECO:0000313" key="1">
    <source>
        <dbReference type="EMBL" id="MFC5751587.1"/>
    </source>
</evidence>
<evidence type="ECO:0000313" key="2">
    <source>
        <dbReference type="Proteomes" id="UP001596074"/>
    </source>
</evidence>
<gene>
    <name evidence="1" type="ORF">ACFPZN_38730</name>
</gene>
<dbReference type="Proteomes" id="UP001596074">
    <property type="component" value="Unassembled WGS sequence"/>
</dbReference>
<comment type="caution">
    <text evidence="1">The sequence shown here is derived from an EMBL/GenBank/DDBJ whole genome shotgun (WGS) entry which is preliminary data.</text>
</comment>
<dbReference type="EMBL" id="JBHSON010000072">
    <property type="protein sequence ID" value="MFC5751587.1"/>
    <property type="molecule type" value="Genomic_DNA"/>
</dbReference>